<feature type="coiled-coil region" evidence="1">
    <location>
        <begin position="477"/>
        <end position="504"/>
    </location>
</feature>
<dbReference type="Pfam" id="PF14661">
    <property type="entry name" value="HAUS6_N"/>
    <property type="match status" value="1"/>
</dbReference>
<dbReference type="InterPro" id="IPR026797">
    <property type="entry name" value="HAUS_6"/>
</dbReference>
<dbReference type="EMBL" id="JALJOV010000122">
    <property type="protein sequence ID" value="KAK9866939.1"/>
    <property type="molecule type" value="Genomic_DNA"/>
</dbReference>
<feature type="domain" description="HAUS augmin-like complex subunit 6 N-terminal" evidence="3">
    <location>
        <begin position="13"/>
        <end position="212"/>
    </location>
</feature>
<gene>
    <name evidence="4" type="ORF">WJX84_010770</name>
</gene>
<name>A0AAW1TEZ9_9CHLO</name>
<dbReference type="PANTHER" id="PTHR16151">
    <property type="entry name" value="HAUS AUGMIN-LIKE COMPLEX SUBUNIT 6"/>
    <property type="match status" value="1"/>
</dbReference>
<comment type="caution">
    <text evidence="4">The sequence shown here is derived from an EMBL/GenBank/DDBJ whole genome shotgun (WGS) entry which is preliminary data.</text>
</comment>
<dbReference type="AlphaFoldDB" id="A0AAW1TEZ9"/>
<evidence type="ECO:0000313" key="4">
    <source>
        <dbReference type="EMBL" id="KAK9866939.1"/>
    </source>
</evidence>
<keyword evidence="1" id="KW-0175">Coiled coil</keyword>
<evidence type="ECO:0000256" key="1">
    <source>
        <dbReference type="SAM" id="Coils"/>
    </source>
</evidence>
<dbReference type="GO" id="GO:0070652">
    <property type="term" value="C:HAUS complex"/>
    <property type="evidence" value="ECO:0007669"/>
    <property type="project" value="InterPro"/>
</dbReference>
<dbReference type="Proteomes" id="UP001485043">
    <property type="component" value="Unassembled WGS sequence"/>
</dbReference>
<protein>
    <recommendedName>
        <fullName evidence="3">HAUS augmin-like complex subunit 6 N-terminal domain-containing protein</fullName>
    </recommendedName>
</protein>
<evidence type="ECO:0000256" key="2">
    <source>
        <dbReference type="SAM" id="MobiDB-lite"/>
    </source>
</evidence>
<evidence type="ECO:0000259" key="3">
    <source>
        <dbReference type="Pfam" id="PF14661"/>
    </source>
</evidence>
<dbReference type="GO" id="GO:0051225">
    <property type="term" value="P:spindle assembly"/>
    <property type="evidence" value="ECO:0007669"/>
    <property type="project" value="InterPro"/>
</dbReference>
<reference evidence="4 5" key="1">
    <citation type="journal article" date="2024" name="Nat. Commun.">
        <title>Phylogenomics reveals the evolutionary origins of lichenization in chlorophyte algae.</title>
        <authorList>
            <person name="Puginier C."/>
            <person name="Libourel C."/>
            <person name="Otte J."/>
            <person name="Skaloud P."/>
            <person name="Haon M."/>
            <person name="Grisel S."/>
            <person name="Petersen M."/>
            <person name="Berrin J.G."/>
            <person name="Delaux P.M."/>
            <person name="Dal Grande F."/>
            <person name="Keller J."/>
        </authorList>
    </citation>
    <scope>NUCLEOTIDE SEQUENCE [LARGE SCALE GENOMIC DNA]</scope>
    <source>
        <strain evidence="4 5">SAG 2523</strain>
    </source>
</reference>
<feature type="region of interest" description="Disordered" evidence="2">
    <location>
        <begin position="392"/>
        <end position="423"/>
    </location>
</feature>
<sequence length="558" mass="59381">MEAKREDGSGTLLFSNLLLLGLEPGRVKKEQGLELADNMFRSTNVSCLDFVLHFLYCRLQRTELVRKDLKGLWPCKDVQQQKAFEKVIREFLLDLAQQKAIPRRLANAAQSLFKNAAGTRLTELLSMMSSLALQQHHARLFPQDAAKLDWLSSEEQLLGPALSCQLEMVADAQVAAQLKLLKTHLQSFAAAQEGWDGTAAELSSRFTAARKHLQPQADAGHQAPEAAIKSVSDSAGQQLSAAQASNTVGGSDAPGYSSSHDHPGNDVLASGSGSTATARPATSRLLLQEELKFKQLHGLTASIQEHLASHTHLHGLAQQALLSSHHPSQIDGGSQEHEARGRDAEVPSVSKLKGAVARGNTADASAPASPQTEPAHGLASSLEHHVLAAQPTSVGPAHSQDMAAASENGQAAGEQLTVDQLSSSRTRQQSVDLIELIQGASQRAQELAGQMQQLAGLAPDSSLVGMAVPAGMGGVQQAQLQLMLSQQQQRLVQLQALQASLLAELEAAGTMRATFLEQVGRFPFAGGLPNEPPRPSLPGPTAIKASIQRAAELSARWL</sequence>
<dbReference type="GO" id="GO:0008017">
    <property type="term" value="F:microtubule binding"/>
    <property type="evidence" value="ECO:0007669"/>
    <property type="project" value="TreeGrafter"/>
</dbReference>
<evidence type="ECO:0000313" key="5">
    <source>
        <dbReference type="Proteomes" id="UP001485043"/>
    </source>
</evidence>
<proteinExistence type="predicted"/>
<dbReference type="GO" id="GO:1990498">
    <property type="term" value="C:mitotic spindle microtubule"/>
    <property type="evidence" value="ECO:0007669"/>
    <property type="project" value="TreeGrafter"/>
</dbReference>
<keyword evidence="5" id="KW-1185">Reference proteome</keyword>
<organism evidence="4 5">
    <name type="scientific">Apatococcus fuscideae</name>
    <dbReference type="NCBI Taxonomy" id="2026836"/>
    <lineage>
        <taxon>Eukaryota</taxon>
        <taxon>Viridiplantae</taxon>
        <taxon>Chlorophyta</taxon>
        <taxon>core chlorophytes</taxon>
        <taxon>Trebouxiophyceae</taxon>
        <taxon>Chlorellales</taxon>
        <taxon>Chlorellaceae</taxon>
        <taxon>Apatococcus</taxon>
    </lineage>
</organism>
<dbReference type="PANTHER" id="PTHR16151:SF2">
    <property type="entry name" value="HAUS AUGMIN-LIKE COMPLEX SUBUNIT 6"/>
    <property type="match status" value="1"/>
</dbReference>
<feature type="compositionally biased region" description="Basic and acidic residues" evidence="2">
    <location>
        <begin position="334"/>
        <end position="345"/>
    </location>
</feature>
<feature type="region of interest" description="Disordered" evidence="2">
    <location>
        <begin position="212"/>
        <end position="280"/>
    </location>
</feature>
<dbReference type="InterPro" id="IPR028163">
    <property type="entry name" value="HAUS_6_N"/>
</dbReference>
<feature type="region of interest" description="Disordered" evidence="2">
    <location>
        <begin position="324"/>
        <end position="379"/>
    </location>
</feature>
<accession>A0AAW1TEZ9</accession>
<feature type="compositionally biased region" description="Low complexity" evidence="2">
    <location>
        <begin position="232"/>
        <end position="245"/>
    </location>
</feature>